<dbReference type="PROSITE" id="PS50297">
    <property type="entry name" value="ANK_REP_REGION"/>
    <property type="match status" value="2"/>
</dbReference>
<sequence length="415" mass="47895">MDQYRIKRSSGDLIGLIKRNDEKGVEALLLEGINVNARDNDEVGMVALHHAIFANNVQILKLLLEHGAYPDDATYGGIRPFDVAFALTRVEHLHLLIHHGARVNIKLFELYRCNKLPRKFGQLFYTHVELRDRDKHGCSILHKVVKYGDVEGLKTILRRGAAVDERTLNDGMTSLHIAARNGHQLCIEILLGQGAKPNLKDEFGFTALHLLMIASIPEVDKVKALDTLLDFGCDMNLTCNRKKTALHYAFKHRSVDSCINLMKHIAKIHHNQDSISNYNMQFITSNERLSTYYVSCLDELDKIKVERMSPKITLYQLLMYNIRELLQYTRAFNDYKCFKSQRYNNRYPIYYENLERKFHSLVENRKLLDSASMGLCILIKRIDSNSIITQKILGFLKTEDLKSLALICEWNRARK</sequence>
<dbReference type="PANTHER" id="PTHR24133">
    <property type="entry name" value="ANKYRIN DOMAIN-CONTAINING"/>
    <property type="match status" value="1"/>
</dbReference>
<feature type="repeat" description="ANK" evidence="1">
    <location>
        <begin position="136"/>
        <end position="168"/>
    </location>
</feature>
<dbReference type="RefSeq" id="XP_011496392.1">
    <property type="nucleotide sequence ID" value="XM_011498090.1"/>
</dbReference>
<dbReference type="SMART" id="SM00248">
    <property type="entry name" value="ANK"/>
    <property type="match status" value="7"/>
</dbReference>
<keyword evidence="2" id="KW-1185">Reference proteome</keyword>
<dbReference type="AlphaFoldDB" id="A0AAJ6YE41"/>
<dbReference type="KEGG" id="csol:105361010"/>
<dbReference type="PANTHER" id="PTHR24133:SF40">
    <property type="entry name" value="ANKYRIN REPEAT DOMAIN 44"/>
    <property type="match status" value="1"/>
</dbReference>
<name>A0AAJ6YE41_9HYME</name>
<dbReference type="Gene3D" id="1.25.40.20">
    <property type="entry name" value="Ankyrin repeat-containing domain"/>
    <property type="match status" value="2"/>
</dbReference>
<evidence type="ECO:0000256" key="1">
    <source>
        <dbReference type="PROSITE-ProRule" id="PRU00023"/>
    </source>
</evidence>
<protein>
    <submittedName>
        <fullName evidence="3">Serine/threonine-protein phosphatase 6 regulatory ankyrin repeat subunit B-like</fullName>
    </submittedName>
</protein>
<feature type="repeat" description="ANK" evidence="1">
    <location>
        <begin position="170"/>
        <end position="202"/>
    </location>
</feature>
<dbReference type="InterPro" id="IPR036770">
    <property type="entry name" value="Ankyrin_rpt-contain_sf"/>
</dbReference>
<dbReference type="SUPFAM" id="SSF48403">
    <property type="entry name" value="Ankyrin repeat"/>
    <property type="match status" value="1"/>
</dbReference>
<dbReference type="Proteomes" id="UP000695007">
    <property type="component" value="Unplaced"/>
</dbReference>
<dbReference type="PROSITE" id="PS50088">
    <property type="entry name" value="ANK_REPEAT"/>
    <property type="match status" value="3"/>
</dbReference>
<feature type="repeat" description="ANK" evidence="1">
    <location>
        <begin position="43"/>
        <end position="75"/>
    </location>
</feature>
<reference evidence="3" key="1">
    <citation type="submission" date="2025-08" db="UniProtKB">
        <authorList>
            <consortium name="RefSeq"/>
        </authorList>
    </citation>
    <scope>IDENTIFICATION</scope>
</reference>
<evidence type="ECO:0000313" key="2">
    <source>
        <dbReference type="Proteomes" id="UP000695007"/>
    </source>
</evidence>
<dbReference type="GeneID" id="105361010"/>
<keyword evidence="1" id="KW-0040">ANK repeat</keyword>
<dbReference type="InterPro" id="IPR002110">
    <property type="entry name" value="Ankyrin_rpt"/>
</dbReference>
<organism evidence="2 3">
    <name type="scientific">Ceratosolen solmsi marchali</name>
    <dbReference type="NCBI Taxonomy" id="326594"/>
    <lineage>
        <taxon>Eukaryota</taxon>
        <taxon>Metazoa</taxon>
        <taxon>Ecdysozoa</taxon>
        <taxon>Arthropoda</taxon>
        <taxon>Hexapoda</taxon>
        <taxon>Insecta</taxon>
        <taxon>Pterygota</taxon>
        <taxon>Neoptera</taxon>
        <taxon>Endopterygota</taxon>
        <taxon>Hymenoptera</taxon>
        <taxon>Apocrita</taxon>
        <taxon>Proctotrupomorpha</taxon>
        <taxon>Chalcidoidea</taxon>
        <taxon>Agaonidae</taxon>
        <taxon>Agaoninae</taxon>
        <taxon>Ceratosolen</taxon>
    </lineage>
</organism>
<gene>
    <name evidence="3" type="primary">LOC105361010</name>
</gene>
<dbReference type="InterPro" id="IPR052391">
    <property type="entry name" value="E3_Ligase-Neurotoxin"/>
</dbReference>
<accession>A0AAJ6YE41</accession>
<proteinExistence type="predicted"/>
<evidence type="ECO:0000313" key="3">
    <source>
        <dbReference type="RefSeq" id="XP_011496392.1"/>
    </source>
</evidence>
<dbReference type="Pfam" id="PF12796">
    <property type="entry name" value="Ank_2"/>
    <property type="match status" value="2"/>
</dbReference>